<dbReference type="AlphaFoldDB" id="A0A733GC62"/>
<organism evidence="1">
    <name type="scientific">Salmonella enterica subsp. enterica serovar Heidelberg</name>
    <dbReference type="NCBI Taxonomy" id="611"/>
    <lineage>
        <taxon>Bacteria</taxon>
        <taxon>Pseudomonadati</taxon>
        <taxon>Pseudomonadota</taxon>
        <taxon>Gammaproteobacteria</taxon>
        <taxon>Enterobacterales</taxon>
        <taxon>Enterobacteriaceae</taxon>
        <taxon>Salmonella</taxon>
    </lineage>
</organism>
<comment type="caution">
    <text evidence="1">The sequence shown here is derived from an EMBL/GenBank/DDBJ whole genome shotgun (WGS) entry which is preliminary data.</text>
</comment>
<sequence>MKKTMMILAVLLLAGCVNSKKVPEVSGSLEPINTHEVMNDVQK</sequence>
<reference evidence="1" key="2">
    <citation type="submission" date="2018-07" db="EMBL/GenBank/DDBJ databases">
        <authorList>
            <consortium name="NCBI Pathogen Detection Project"/>
        </authorList>
    </citation>
    <scope>NUCLEOTIDE SEQUENCE</scope>
    <source>
        <strain evidence="1">ID147255</strain>
    </source>
</reference>
<evidence type="ECO:0000313" key="1">
    <source>
        <dbReference type="EMBL" id="HAE5578720.1"/>
    </source>
</evidence>
<dbReference type="PROSITE" id="PS51257">
    <property type="entry name" value="PROKAR_LIPOPROTEIN"/>
    <property type="match status" value="1"/>
</dbReference>
<accession>A0A733GC62</accession>
<gene>
    <name evidence="1" type="ORF">G4J74_004639</name>
</gene>
<dbReference type="EMBL" id="DAASHT010000018">
    <property type="protein sequence ID" value="HAE5578720.1"/>
    <property type="molecule type" value="Genomic_DNA"/>
</dbReference>
<proteinExistence type="predicted"/>
<protein>
    <submittedName>
        <fullName evidence="1">Conjugal transfer protein</fullName>
    </submittedName>
</protein>
<reference evidence="1" key="1">
    <citation type="journal article" date="2018" name="Genome Biol.">
        <title>SKESA: strategic k-mer extension for scrupulous assemblies.</title>
        <authorList>
            <person name="Souvorov A."/>
            <person name="Agarwala R."/>
            <person name="Lipman D.J."/>
        </authorList>
    </citation>
    <scope>NUCLEOTIDE SEQUENCE</scope>
    <source>
        <strain evidence="1">ID147255</strain>
    </source>
</reference>
<name>A0A733GC62_SALET</name>